<dbReference type="SUPFAM" id="SSF46689">
    <property type="entry name" value="Homeodomain-like"/>
    <property type="match status" value="1"/>
</dbReference>
<organism evidence="2 3">
    <name type="scientific">Nocardioides panzhihuensis</name>
    <dbReference type="NCBI Taxonomy" id="860243"/>
    <lineage>
        <taxon>Bacteria</taxon>
        <taxon>Bacillati</taxon>
        <taxon>Actinomycetota</taxon>
        <taxon>Actinomycetes</taxon>
        <taxon>Propionibacteriales</taxon>
        <taxon>Nocardioidaceae</taxon>
        <taxon>Nocardioides</taxon>
    </lineage>
</organism>
<sequence length="396" mass="43501">MQRIPDLDDALQDLSEVVGRRLVLLDEAMRVVGYSIHESDRDRRRLAHLLTHSDSWSVPRTFTQADIIEARPGLGRCLFVRLTERSHRIVGHLLMVLGDDEVPEDVRERLLGKAPELGDLLALRNAHAERDHRRARELTVDLVTGDPDSRAAAAEGLLGERVLSDSGRYCAVALGVDPRSTSSRDAEKSALAVSVTTSFVAQSSTASVVGAALPDGLGVLVFPRPVVVPRLTRLLQGPEVIGVRAGIGPLGAIEDVQHSFARARLAWRATCFAPQDHPIVLEWDRAGLDATLARLPLELLKTDDLPPAVRRLLDHGLGIDLLDTLDRYLGSGGDAQQTARMLNIHRSTLYYRLDKVREAIDEDLRDGVLRRELHTGIRMAQLAGLGPWAMDPRPGT</sequence>
<dbReference type="Proteomes" id="UP000564496">
    <property type="component" value="Unassembled WGS sequence"/>
</dbReference>
<dbReference type="InterPro" id="IPR042070">
    <property type="entry name" value="PucR_C-HTH_sf"/>
</dbReference>
<protein>
    <recommendedName>
        <fullName evidence="1">PucR C-terminal helix-turn-helix domain-containing protein</fullName>
    </recommendedName>
</protein>
<gene>
    <name evidence="2" type="ORF">BJ988_003775</name>
</gene>
<dbReference type="RefSeq" id="WP_179659473.1">
    <property type="nucleotide sequence ID" value="NZ_JACBZR010000001.1"/>
</dbReference>
<evidence type="ECO:0000313" key="2">
    <source>
        <dbReference type="EMBL" id="NYI79127.1"/>
    </source>
</evidence>
<feature type="domain" description="PucR C-terminal helix-turn-helix" evidence="1">
    <location>
        <begin position="321"/>
        <end position="378"/>
    </location>
</feature>
<dbReference type="PANTHER" id="PTHR33744">
    <property type="entry name" value="CARBOHYDRATE DIACID REGULATOR"/>
    <property type="match status" value="1"/>
</dbReference>
<dbReference type="InterPro" id="IPR025736">
    <property type="entry name" value="PucR_C-HTH_dom"/>
</dbReference>
<dbReference type="Gene3D" id="1.10.10.2840">
    <property type="entry name" value="PucR C-terminal helix-turn-helix domain"/>
    <property type="match status" value="1"/>
</dbReference>
<name>A0A7Z0DP94_9ACTN</name>
<accession>A0A7Z0DP94</accession>
<evidence type="ECO:0000259" key="1">
    <source>
        <dbReference type="Pfam" id="PF13556"/>
    </source>
</evidence>
<dbReference type="Pfam" id="PF13556">
    <property type="entry name" value="HTH_30"/>
    <property type="match status" value="1"/>
</dbReference>
<dbReference type="AlphaFoldDB" id="A0A7Z0DP94"/>
<keyword evidence="3" id="KW-1185">Reference proteome</keyword>
<evidence type="ECO:0000313" key="3">
    <source>
        <dbReference type="Proteomes" id="UP000564496"/>
    </source>
</evidence>
<dbReference type="InterPro" id="IPR051448">
    <property type="entry name" value="CdaR-like_regulators"/>
</dbReference>
<dbReference type="EMBL" id="JACBZR010000001">
    <property type="protein sequence ID" value="NYI79127.1"/>
    <property type="molecule type" value="Genomic_DNA"/>
</dbReference>
<proteinExistence type="predicted"/>
<dbReference type="InterPro" id="IPR009057">
    <property type="entry name" value="Homeodomain-like_sf"/>
</dbReference>
<dbReference type="PANTHER" id="PTHR33744:SF7">
    <property type="entry name" value="PUCR FAMILY TRANSCRIPTIONAL REGULATOR"/>
    <property type="match status" value="1"/>
</dbReference>
<reference evidence="2 3" key="1">
    <citation type="submission" date="2020-07" db="EMBL/GenBank/DDBJ databases">
        <title>Sequencing the genomes of 1000 actinobacteria strains.</title>
        <authorList>
            <person name="Klenk H.-P."/>
        </authorList>
    </citation>
    <scope>NUCLEOTIDE SEQUENCE [LARGE SCALE GENOMIC DNA]</scope>
    <source>
        <strain evidence="2 3">DSM 26487</strain>
    </source>
</reference>
<comment type="caution">
    <text evidence="2">The sequence shown here is derived from an EMBL/GenBank/DDBJ whole genome shotgun (WGS) entry which is preliminary data.</text>
</comment>